<dbReference type="Proteomes" id="UP000199158">
    <property type="component" value="Unassembled WGS sequence"/>
</dbReference>
<feature type="transmembrane region" description="Helical" evidence="7">
    <location>
        <begin position="75"/>
        <end position="92"/>
    </location>
</feature>
<keyword evidence="4" id="KW-1278">Translocase</keyword>
<sequence length="197" mass="21423">MLAPVVVASTSVKTAVALSVTLAIVTIPTMFIASFIKNAIPKWLRIPVYSLIASLLLIPSALIVSPISPTIFDSMGMYFSLMVFNSVLFSRGEKIAVKKSHLEVVADGAIYCIGFAVAILLISAVRELLYANTLWGLPVPLPFKISAAVLPFAGFMLVGMFSAICSFLREFIRKLVEKHRMRAKQSAMALVGEEVTR</sequence>
<evidence type="ECO:0000313" key="9">
    <source>
        <dbReference type="Proteomes" id="UP000199158"/>
    </source>
</evidence>
<reference evidence="8 9" key="1">
    <citation type="submission" date="2016-10" db="EMBL/GenBank/DDBJ databases">
        <authorList>
            <person name="de Groot N.N."/>
        </authorList>
    </citation>
    <scope>NUCLEOTIDE SEQUENCE [LARGE SCALE GENOMIC DNA]</scope>
    <source>
        <strain evidence="8 9">CGMCC 1.5070</strain>
    </source>
</reference>
<feature type="transmembrane region" description="Helical" evidence="7">
    <location>
        <begin position="145"/>
        <end position="172"/>
    </location>
</feature>
<evidence type="ECO:0000256" key="1">
    <source>
        <dbReference type="ARBA" id="ARBA00004127"/>
    </source>
</evidence>
<name>A0A1H8B9R7_9FIRM</name>
<evidence type="ECO:0000256" key="5">
    <source>
        <dbReference type="ARBA" id="ARBA00022989"/>
    </source>
</evidence>
<keyword evidence="5 7" id="KW-1133">Transmembrane helix</keyword>
<keyword evidence="2" id="KW-0813">Transport</keyword>
<proteinExistence type="predicted"/>
<gene>
    <name evidence="8" type="ORF">SAMN05216180_1759</name>
</gene>
<keyword evidence="3 7" id="KW-0812">Transmembrane</keyword>
<keyword evidence="9" id="KW-1185">Reference proteome</keyword>
<evidence type="ECO:0000313" key="8">
    <source>
        <dbReference type="EMBL" id="SEM78824.1"/>
    </source>
</evidence>
<dbReference type="STRING" id="474960.SAMN05216180_1759"/>
<evidence type="ECO:0000256" key="6">
    <source>
        <dbReference type="ARBA" id="ARBA00023136"/>
    </source>
</evidence>
<organism evidence="8 9">
    <name type="scientific">Hydrogenoanaerobacterium saccharovorans</name>
    <dbReference type="NCBI Taxonomy" id="474960"/>
    <lineage>
        <taxon>Bacteria</taxon>
        <taxon>Bacillati</taxon>
        <taxon>Bacillota</taxon>
        <taxon>Clostridia</taxon>
        <taxon>Eubacteriales</taxon>
        <taxon>Oscillospiraceae</taxon>
        <taxon>Hydrogenoanaerobacterium</taxon>
    </lineage>
</organism>
<keyword evidence="6 7" id="KW-0472">Membrane</keyword>
<dbReference type="InterPro" id="IPR003667">
    <property type="entry name" value="NqrDE/RnfAE"/>
</dbReference>
<dbReference type="GO" id="GO:0005886">
    <property type="term" value="C:plasma membrane"/>
    <property type="evidence" value="ECO:0007669"/>
    <property type="project" value="TreeGrafter"/>
</dbReference>
<dbReference type="GO" id="GO:0012505">
    <property type="term" value="C:endomembrane system"/>
    <property type="evidence" value="ECO:0007669"/>
    <property type="project" value="UniProtKB-SubCell"/>
</dbReference>
<feature type="transmembrane region" description="Helical" evidence="7">
    <location>
        <begin position="48"/>
        <end position="69"/>
    </location>
</feature>
<dbReference type="PANTHER" id="PTHR30586:SF0">
    <property type="entry name" value="ION-TRANSLOCATING OXIDOREDUCTASE COMPLEX SUBUNIT E"/>
    <property type="match status" value="1"/>
</dbReference>
<dbReference type="PANTHER" id="PTHR30586">
    <property type="entry name" value="ELECTRON TRANSPORT COMPLEX PROTEIN RNFE"/>
    <property type="match status" value="1"/>
</dbReference>
<protein>
    <submittedName>
        <fullName evidence="8">Electron transport complex protein RnfE</fullName>
    </submittedName>
</protein>
<dbReference type="PIRSF" id="PIRSF006102">
    <property type="entry name" value="NQR_DE"/>
    <property type="match status" value="1"/>
</dbReference>
<evidence type="ECO:0000256" key="2">
    <source>
        <dbReference type="ARBA" id="ARBA00022448"/>
    </source>
</evidence>
<dbReference type="AlphaFoldDB" id="A0A1H8B9R7"/>
<dbReference type="EMBL" id="FOCG01000001">
    <property type="protein sequence ID" value="SEM78824.1"/>
    <property type="molecule type" value="Genomic_DNA"/>
</dbReference>
<comment type="subcellular location">
    <subcellularLocation>
        <location evidence="1">Endomembrane system</location>
        <topology evidence="1">Multi-pass membrane protein</topology>
    </subcellularLocation>
</comment>
<feature type="transmembrane region" description="Helical" evidence="7">
    <location>
        <begin position="104"/>
        <end position="125"/>
    </location>
</feature>
<evidence type="ECO:0000256" key="3">
    <source>
        <dbReference type="ARBA" id="ARBA00022692"/>
    </source>
</evidence>
<feature type="transmembrane region" description="Helical" evidence="7">
    <location>
        <begin position="15"/>
        <end position="36"/>
    </location>
</feature>
<accession>A0A1H8B9R7</accession>
<evidence type="ECO:0000256" key="4">
    <source>
        <dbReference type="ARBA" id="ARBA00022967"/>
    </source>
</evidence>
<dbReference type="Pfam" id="PF02508">
    <property type="entry name" value="Rnf-Nqr"/>
    <property type="match status" value="1"/>
</dbReference>
<evidence type="ECO:0000256" key="7">
    <source>
        <dbReference type="SAM" id="Phobius"/>
    </source>
</evidence>